<keyword evidence="1 6" id="KW-0489">Methyltransferase</keyword>
<dbReference type="GO" id="GO:0008168">
    <property type="term" value="F:methyltransferase activity"/>
    <property type="evidence" value="ECO:0007669"/>
    <property type="project" value="UniProtKB-KW"/>
</dbReference>
<reference evidence="6" key="1">
    <citation type="journal article" date="2015" name="Genome Announc.">
        <title>Draft Genome Sequence of Anaerolineae Strain TC1, a Novel Isolate from a Methanogenic Wastewater Treatment System.</title>
        <authorList>
            <person name="Matsuura N."/>
            <person name="Tourlousse D.M."/>
            <person name="Sun L."/>
            <person name="Toyonaga M."/>
            <person name="Kuroda K."/>
            <person name="Ohashi A."/>
            <person name="Cruz R."/>
            <person name="Yamaguchi T."/>
            <person name="Sekiguchi Y."/>
        </authorList>
    </citation>
    <scope>NUCLEOTIDE SEQUENCE [LARGE SCALE GENOMIC DNA]</scope>
    <source>
        <strain evidence="6">TC1</strain>
    </source>
</reference>
<dbReference type="InterPro" id="IPR029063">
    <property type="entry name" value="SAM-dependent_MTases_sf"/>
</dbReference>
<keyword evidence="4" id="KW-0812">Transmembrane</keyword>
<dbReference type="Gene3D" id="3.40.50.150">
    <property type="entry name" value="Vaccinia Virus protein VP39"/>
    <property type="match status" value="1"/>
</dbReference>
<keyword evidence="4" id="KW-0472">Membrane</keyword>
<organism evidence="6">
    <name type="scientific">Flexilinea flocculi</name>
    <dbReference type="NCBI Taxonomy" id="1678840"/>
    <lineage>
        <taxon>Bacteria</taxon>
        <taxon>Bacillati</taxon>
        <taxon>Chloroflexota</taxon>
        <taxon>Anaerolineae</taxon>
        <taxon>Anaerolineales</taxon>
        <taxon>Anaerolineaceae</taxon>
        <taxon>Flexilinea</taxon>
    </lineage>
</organism>
<dbReference type="CDD" id="cd02440">
    <property type="entry name" value="AdoMet_MTases"/>
    <property type="match status" value="1"/>
</dbReference>
<dbReference type="PATRIC" id="fig|1678840.3.peg.3107"/>
<dbReference type="EMBL" id="DF968181">
    <property type="protein sequence ID" value="GAP41621.1"/>
    <property type="molecule type" value="Genomic_DNA"/>
</dbReference>
<name>A0A0S7BME7_9CHLR</name>
<evidence type="ECO:0000256" key="4">
    <source>
        <dbReference type="SAM" id="Phobius"/>
    </source>
</evidence>
<evidence type="ECO:0000313" key="7">
    <source>
        <dbReference type="Proteomes" id="UP000053370"/>
    </source>
</evidence>
<dbReference type="AlphaFoldDB" id="A0A0S7BME7"/>
<feature type="transmembrane region" description="Helical" evidence="4">
    <location>
        <begin position="144"/>
        <end position="163"/>
    </location>
</feature>
<dbReference type="PANTHER" id="PTHR43042">
    <property type="entry name" value="SAM-DEPENDENT METHYLTRANSFERASE"/>
    <property type="match status" value="1"/>
</dbReference>
<keyword evidence="3" id="KW-0949">S-adenosyl-L-methionine</keyword>
<dbReference type="PANTHER" id="PTHR43042:SF2">
    <property type="entry name" value="SAM-DEPENDENT METHYLTRANSFERASE"/>
    <property type="match status" value="1"/>
</dbReference>
<dbReference type="SUPFAM" id="SSF53335">
    <property type="entry name" value="S-adenosyl-L-methionine-dependent methyltransferases"/>
    <property type="match status" value="1"/>
</dbReference>
<proteinExistence type="predicted"/>
<protein>
    <submittedName>
        <fullName evidence="6">S-adenosylmethionine-dependent methyltransferase</fullName>
    </submittedName>
</protein>
<sequence>MRILKENLIILMAMFNTTIYPKIEIMTSPDWIDYELIDSGEGRKLERFGNIRVIRPEAEAVWKCLLPASEWEKVDAEFIPSPEENGGHWKPFHKIPESWNIQYKGLSFKLMFSNSKQLGIFPEQACQWDWVQERIRMAKRPMRILNLFGYTGAISLAAASAGAKVTHLDASKKAIQWAKDNQSLSSLQADSIRWMMDDGLKFVQRESRRGSFYQGIILDPPKFGRGPKGEVWEFYKGFPELVQACRSILAADADFMLITAYAIKASSLTLNNSLSEITRSIGGSISNGEVCLQDRSGGRLLSMAVYGRWQKN</sequence>
<keyword evidence="7" id="KW-1185">Reference proteome</keyword>
<dbReference type="Proteomes" id="UP000053370">
    <property type="component" value="Unassembled WGS sequence"/>
</dbReference>
<dbReference type="STRING" id="1678840.ATC1_131613"/>
<keyword evidence="2 6" id="KW-0808">Transferase</keyword>
<evidence type="ECO:0000256" key="1">
    <source>
        <dbReference type="ARBA" id="ARBA00022603"/>
    </source>
</evidence>
<dbReference type="Pfam" id="PF10672">
    <property type="entry name" value="Methyltrans_SAM"/>
    <property type="match status" value="1"/>
</dbReference>
<keyword evidence="4" id="KW-1133">Transmembrane helix</keyword>
<evidence type="ECO:0000256" key="2">
    <source>
        <dbReference type="ARBA" id="ARBA00022679"/>
    </source>
</evidence>
<dbReference type="GO" id="GO:0032259">
    <property type="term" value="P:methylation"/>
    <property type="evidence" value="ECO:0007669"/>
    <property type="project" value="UniProtKB-KW"/>
</dbReference>
<evidence type="ECO:0000313" key="6">
    <source>
        <dbReference type="EMBL" id="GAP41621.1"/>
    </source>
</evidence>
<accession>A0A0S7BME7</accession>
<evidence type="ECO:0000259" key="5">
    <source>
        <dbReference type="Pfam" id="PF10672"/>
    </source>
</evidence>
<gene>
    <name evidence="6" type="ORF">ATC1_131613</name>
</gene>
<dbReference type="InterPro" id="IPR019614">
    <property type="entry name" value="SAM-dep_methyl-trfase"/>
</dbReference>
<dbReference type="Gene3D" id="2.60.40.1180">
    <property type="entry name" value="Golgi alpha-mannosidase II"/>
    <property type="match status" value="1"/>
</dbReference>
<dbReference type="InterPro" id="IPR013780">
    <property type="entry name" value="Glyco_hydro_b"/>
</dbReference>
<feature type="domain" description="S-adenosylmethionine-dependent methyltransferase" evidence="5">
    <location>
        <begin position="97"/>
        <end position="251"/>
    </location>
</feature>
<evidence type="ECO:0000256" key="3">
    <source>
        <dbReference type="ARBA" id="ARBA00022691"/>
    </source>
</evidence>